<organism evidence="6 7">
    <name type="scientific">Paenibacillus cremeus</name>
    <dbReference type="NCBI Taxonomy" id="2163881"/>
    <lineage>
        <taxon>Bacteria</taxon>
        <taxon>Bacillati</taxon>
        <taxon>Bacillota</taxon>
        <taxon>Bacilli</taxon>
        <taxon>Bacillales</taxon>
        <taxon>Paenibacillaceae</taxon>
        <taxon>Paenibacillus</taxon>
    </lineage>
</organism>
<proteinExistence type="predicted"/>
<feature type="short sequence motif" description="DGA/G" evidence="4">
    <location>
        <begin position="160"/>
        <end position="162"/>
    </location>
</feature>
<protein>
    <submittedName>
        <fullName evidence="6">Patatin family protein</fullName>
    </submittedName>
</protein>
<keyword evidence="3 4" id="KW-0443">Lipid metabolism</keyword>
<name>A0A559K914_9BACL</name>
<dbReference type="PANTHER" id="PTHR14226">
    <property type="entry name" value="NEUROPATHY TARGET ESTERASE/SWISS CHEESE D.MELANOGASTER"/>
    <property type="match status" value="1"/>
</dbReference>
<dbReference type="PROSITE" id="PS51635">
    <property type="entry name" value="PNPLA"/>
    <property type="match status" value="1"/>
</dbReference>
<dbReference type="SUPFAM" id="SSF52151">
    <property type="entry name" value="FabD/lysophospholipase-like"/>
    <property type="match status" value="1"/>
</dbReference>
<dbReference type="InterPro" id="IPR045943">
    <property type="entry name" value="DUF6363"/>
</dbReference>
<dbReference type="Pfam" id="PF19890">
    <property type="entry name" value="DUF6363"/>
    <property type="match status" value="1"/>
</dbReference>
<sequence length="287" mass="32786">MDSIGLVLEGGGMRGVYTAGVLEFFAEQELYFPYIIGVSAGACNAASYVSRQRGRNHIVNVEYTVDPRYVSLRNWWEKRQLFGMDFLFDEVPNRLVPFDFEAFRQAKERFVIGTTDCATGQPVYFSKQDPDFDALTVMRASSSLPFIAPIVEYGGKELLDGGISDPIPVRQAERDGFKRNVAILTRNAGYRKKPNRFTWMLRRAYHAYPQLIRVMQQRHELYNETSAYIEQQARDGAVFVIQPQVPLSVGRIERNKDKLDALYKQGYADARAAYPALLEWVGRKTPE</sequence>
<reference evidence="6 7" key="1">
    <citation type="submission" date="2019-07" db="EMBL/GenBank/DDBJ databases">
        <authorList>
            <person name="Kim J."/>
        </authorList>
    </citation>
    <scope>NUCLEOTIDE SEQUENCE [LARGE SCALE GENOMIC DNA]</scope>
    <source>
        <strain evidence="6 7">JC52</strain>
    </source>
</reference>
<feature type="short sequence motif" description="GXGXXG" evidence="4">
    <location>
        <begin position="10"/>
        <end position="15"/>
    </location>
</feature>
<dbReference type="InterPro" id="IPR050301">
    <property type="entry name" value="NTE"/>
</dbReference>
<evidence type="ECO:0000256" key="4">
    <source>
        <dbReference type="PROSITE-ProRule" id="PRU01161"/>
    </source>
</evidence>
<dbReference type="Gene3D" id="3.40.1090.10">
    <property type="entry name" value="Cytosolic phospholipase A2 catalytic domain"/>
    <property type="match status" value="2"/>
</dbReference>
<dbReference type="AlphaFoldDB" id="A0A559K914"/>
<evidence type="ECO:0000313" key="7">
    <source>
        <dbReference type="Proteomes" id="UP000317036"/>
    </source>
</evidence>
<comment type="caution">
    <text evidence="6">The sequence shown here is derived from an EMBL/GenBank/DDBJ whole genome shotgun (WGS) entry which is preliminary data.</text>
</comment>
<feature type="active site" description="Nucleophile" evidence="4">
    <location>
        <position position="39"/>
    </location>
</feature>
<dbReference type="CDD" id="cd07208">
    <property type="entry name" value="Pat_hypo_Ecoli_yjju_like"/>
    <property type="match status" value="1"/>
</dbReference>
<dbReference type="RefSeq" id="WP_144849214.1">
    <property type="nucleotide sequence ID" value="NZ_VNJI01000021.1"/>
</dbReference>
<feature type="short sequence motif" description="GXSXG" evidence="4">
    <location>
        <begin position="37"/>
        <end position="41"/>
    </location>
</feature>
<dbReference type="EMBL" id="VNJI01000021">
    <property type="protein sequence ID" value="TVY08616.1"/>
    <property type="molecule type" value="Genomic_DNA"/>
</dbReference>
<dbReference type="InterPro" id="IPR037483">
    <property type="entry name" value="YjjU-like"/>
</dbReference>
<dbReference type="InterPro" id="IPR002641">
    <property type="entry name" value="PNPLA_dom"/>
</dbReference>
<feature type="active site" description="Proton acceptor" evidence="4">
    <location>
        <position position="160"/>
    </location>
</feature>
<evidence type="ECO:0000313" key="6">
    <source>
        <dbReference type="EMBL" id="TVY08616.1"/>
    </source>
</evidence>
<dbReference type="Pfam" id="PF01734">
    <property type="entry name" value="Patatin"/>
    <property type="match status" value="1"/>
</dbReference>
<dbReference type="PANTHER" id="PTHR14226:SF25">
    <property type="entry name" value="PHOSPHOESTERASE"/>
    <property type="match status" value="1"/>
</dbReference>
<evidence type="ECO:0000256" key="1">
    <source>
        <dbReference type="ARBA" id="ARBA00022801"/>
    </source>
</evidence>
<feature type="domain" description="PNPLA" evidence="5">
    <location>
        <begin position="6"/>
        <end position="173"/>
    </location>
</feature>
<dbReference type="InterPro" id="IPR016035">
    <property type="entry name" value="Acyl_Trfase/lysoPLipase"/>
</dbReference>
<keyword evidence="1 4" id="KW-0378">Hydrolase</keyword>
<evidence type="ECO:0000259" key="5">
    <source>
        <dbReference type="PROSITE" id="PS51635"/>
    </source>
</evidence>
<evidence type="ECO:0000256" key="2">
    <source>
        <dbReference type="ARBA" id="ARBA00022963"/>
    </source>
</evidence>
<evidence type="ECO:0000256" key="3">
    <source>
        <dbReference type="ARBA" id="ARBA00023098"/>
    </source>
</evidence>
<accession>A0A559K914</accession>
<dbReference type="Proteomes" id="UP000317036">
    <property type="component" value="Unassembled WGS sequence"/>
</dbReference>
<keyword evidence="7" id="KW-1185">Reference proteome</keyword>
<dbReference type="OrthoDB" id="9802424at2"/>
<dbReference type="GO" id="GO:0016787">
    <property type="term" value="F:hydrolase activity"/>
    <property type="evidence" value="ECO:0007669"/>
    <property type="project" value="UniProtKB-UniRule"/>
</dbReference>
<keyword evidence="2 4" id="KW-0442">Lipid degradation</keyword>
<gene>
    <name evidence="6" type="ORF">FPZ49_17445</name>
</gene>
<dbReference type="GO" id="GO:0016042">
    <property type="term" value="P:lipid catabolic process"/>
    <property type="evidence" value="ECO:0007669"/>
    <property type="project" value="UniProtKB-UniRule"/>
</dbReference>